<evidence type="ECO:0000313" key="2">
    <source>
        <dbReference type="Proteomes" id="UP001178275"/>
    </source>
</evidence>
<evidence type="ECO:0000313" key="1">
    <source>
        <dbReference type="EMBL" id="MDP1453120.1"/>
    </source>
</evidence>
<dbReference type="Gene3D" id="3.40.50.150">
    <property type="entry name" value="Vaccinia Virus protein VP39"/>
    <property type="match status" value="1"/>
</dbReference>
<keyword evidence="1" id="KW-0489">Methyltransferase</keyword>
<name>A0AA90SXD7_9BACI</name>
<protein>
    <submittedName>
        <fullName evidence="1">Class I SAM-dependent methyltransferase</fullName>
        <ecNumber evidence="1">2.1.1.-</ecNumber>
    </submittedName>
</protein>
<dbReference type="EC" id="2.1.1.-" evidence="1"/>
<dbReference type="GO" id="GO:0032259">
    <property type="term" value="P:methylation"/>
    <property type="evidence" value="ECO:0007669"/>
    <property type="project" value="UniProtKB-KW"/>
</dbReference>
<dbReference type="SUPFAM" id="SSF53335">
    <property type="entry name" value="S-adenosyl-L-methionine-dependent methyltransferases"/>
    <property type="match status" value="1"/>
</dbReference>
<sequence>MWNDLYLKSFQLNEKTISFLSKYQLFKVDLIQQAQLQHRLELVEAFGIRKGMRVLEIGCGQGNTTVAIADSVGENGCVVILLVPIAEHR</sequence>
<comment type="caution">
    <text evidence="1">The sequence shown here is derived from an EMBL/GenBank/DDBJ whole genome shotgun (WGS) entry which is preliminary data.</text>
</comment>
<dbReference type="AlphaFoldDB" id="A0AA90SXD7"/>
<dbReference type="RefSeq" id="WP_305161793.1">
    <property type="nucleotide sequence ID" value="NZ_JAUUTW010000022.1"/>
</dbReference>
<proteinExistence type="predicted"/>
<dbReference type="InterPro" id="IPR029063">
    <property type="entry name" value="SAM-dependent_MTases_sf"/>
</dbReference>
<dbReference type="Proteomes" id="UP001178275">
    <property type="component" value="Unassembled WGS sequence"/>
</dbReference>
<dbReference type="Pfam" id="PF01135">
    <property type="entry name" value="PCMT"/>
    <property type="match status" value="1"/>
</dbReference>
<accession>A0AA90SXD7</accession>
<reference evidence="1" key="1">
    <citation type="submission" date="2023-07" db="EMBL/GenBank/DDBJ databases">
        <title>Murine gut Bacillus species.</title>
        <authorList>
            <person name="Gutman E."/>
            <person name="Hashuel R."/>
            <person name="Litvak Y."/>
        </authorList>
    </citation>
    <scope>NUCLEOTIDE SEQUENCE</scope>
    <source>
        <strain evidence="1">RU293</strain>
    </source>
</reference>
<keyword evidence="1" id="KW-0808">Transferase</keyword>
<gene>
    <name evidence="1" type="ORF">Q8G36_19255</name>
</gene>
<dbReference type="GO" id="GO:0008168">
    <property type="term" value="F:methyltransferase activity"/>
    <property type="evidence" value="ECO:0007669"/>
    <property type="project" value="UniProtKB-KW"/>
</dbReference>
<organism evidence="1 2">
    <name type="scientific">Peribacillus frigoritolerans</name>
    <dbReference type="NCBI Taxonomy" id="450367"/>
    <lineage>
        <taxon>Bacteria</taxon>
        <taxon>Bacillati</taxon>
        <taxon>Bacillota</taxon>
        <taxon>Bacilli</taxon>
        <taxon>Bacillales</taxon>
        <taxon>Bacillaceae</taxon>
        <taxon>Peribacillus</taxon>
    </lineage>
</organism>
<dbReference type="EMBL" id="JAUUTW010000022">
    <property type="protein sequence ID" value="MDP1453120.1"/>
    <property type="molecule type" value="Genomic_DNA"/>
</dbReference>